<name>A0A1R0H2R7_9FUNG</name>
<protein>
    <submittedName>
        <fullName evidence="2">Uncharacterized protein</fullName>
    </submittedName>
</protein>
<dbReference type="Proteomes" id="UP000187455">
    <property type="component" value="Unassembled WGS sequence"/>
</dbReference>
<dbReference type="AlphaFoldDB" id="A0A1R0H2R7"/>
<accession>A0A1R0H2R7</accession>
<evidence type="ECO:0000256" key="1">
    <source>
        <dbReference type="SAM" id="MobiDB-lite"/>
    </source>
</evidence>
<proteinExistence type="predicted"/>
<comment type="caution">
    <text evidence="2">The sequence shown here is derived from an EMBL/GenBank/DDBJ whole genome shotgun (WGS) entry which is preliminary data.</text>
</comment>
<evidence type="ECO:0000313" key="3">
    <source>
        <dbReference type="Proteomes" id="UP000187455"/>
    </source>
</evidence>
<reference evidence="2 3" key="1">
    <citation type="journal article" date="2016" name="Mol. Biol. Evol.">
        <title>Genome-Wide Survey of Gut Fungi (Harpellales) Reveals the First Horizontally Transferred Ubiquitin Gene from a Mosquito Host.</title>
        <authorList>
            <person name="Wang Y."/>
            <person name="White M.M."/>
            <person name="Kvist S."/>
            <person name="Moncalvo J.M."/>
        </authorList>
    </citation>
    <scope>NUCLEOTIDE SEQUENCE [LARGE SCALE GENOMIC DNA]</scope>
    <source>
        <strain evidence="2 3">ALG-7-W6</strain>
    </source>
</reference>
<feature type="compositionally biased region" description="Basic residues" evidence="1">
    <location>
        <begin position="22"/>
        <end position="33"/>
    </location>
</feature>
<evidence type="ECO:0000313" key="2">
    <source>
        <dbReference type="EMBL" id="OLY83426.1"/>
    </source>
</evidence>
<gene>
    <name evidence="2" type="ORF">AYI68_g2435</name>
</gene>
<feature type="region of interest" description="Disordered" evidence="1">
    <location>
        <begin position="1"/>
        <end position="41"/>
    </location>
</feature>
<sequence length="93" mass="10183">MRGPEMGKTGGCSEGVWEKKRACSSHHSHKRSHSANQHTRNDPFFFLVSGSTCLSNRWDAPSPHSPLPNSALAQTKGWVKLVAVTALKKAKKT</sequence>
<dbReference type="EMBL" id="LSSL01000911">
    <property type="protein sequence ID" value="OLY83426.1"/>
    <property type="molecule type" value="Genomic_DNA"/>
</dbReference>
<organism evidence="2 3">
    <name type="scientific">Smittium mucronatum</name>
    <dbReference type="NCBI Taxonomy" id="133383"/>
    <lineage>
        <taxon>Eukaryota</taxon>
        <taxon>Fungi</taxon>
        <taxon>Fungi incertae sedis</taxon>
        <taxon>Zoopagomycota</taxon>
        <taxon>Kickxellomycotina</taxon>
        <taxon>Harpellomycetes</taxon>
        <taxon>Harpellales</taxon>
        <taxon>Legeriomycetaceae</taxon>
        <taxon>Smittium</taxon>
    </lineage>
</organism>
<keyword evidence="3" id="KW-1185">Reference proteome</keyword>